<comment type="caution">
    <text evidence="1">The sequence shown here is derived from an EMBL/GenBank/DDBJ whole genome shotgun (WGS) entry which is preliminary data.</text>
</comment>
<reference evidence="1 2" key="1">
    <citation type="journal article" date="2020" name="ISME J.">
        <title>Comparative genomics reveals insights into cyanobacterial evolution and habitat adaptation.</title>
        <authorList>
            <person name="Chen M.Y."/>
            <person name="Teng W.K."/>
            <person name="Zhao L."/>
            <person name="Hu C.X."/>
            <person name="Zhou Y.K."/>
            <person name="Han B.P."/>
            <person name="Song L.R."/>
            <person name="Shu W.S."/>
        </authorList>
    </citation>
    <scope>NUCLEOTIDE SEQUENCE [LARGE SCALE GENOMIC DNA]</scope>
    <source>
        <strain evidence="1 2">FACHB-838</strain>
    </source>
</reference>
<evidence type="ECO:0000313" key="2">
    <source>
        <dbReference type="Proteomes" id="UP000623440"/>
    </source>
</evidence>
<dbReference type="EMBL" id="JACJSI010000293">
    <property type="protein sequence ID" value="MBD2535554.1"/>
    <property type="molecule type" value="Genomic_DNA"/>
</dbReference>
<evidence type="ECO:0000313" key="1">
    <source>
        <dbReference type="EMBL" id="MBD2535554.1"/>
    </source>
</evidence>
<organism evidence="1 2">
    <name type="scientific">Nostoc flagelliforme FACHB-838</name>
    <dbReference type="NCBI Taxonomy" id="2692904"/>
    <lineage>
        <taxon>Bacteria</taxon>
        <taxon>Bacillati</taxon>
        <taxon>Cyanobacteriota</taxon>
        <taxon>Cyanophyceae</taxon>
        <taxon>Nostocales</taxon>
        <taxon>Nostocaceae</taxon>
        <taxon>Nostoc</taxon>
    </lineage>
</organism>
<gene>
    <name evidence="1" type="ORF">H6G97_41675</name>
</gene>
<name>A0ABR8E1I0_9NOSO</name>
<proteinExistence type="predicted"/>
<dbReference type="RefSeq" id="WP_190946371.1">
    <property type="nucleotide sequence ID" value="NZ_JACJSI010000293.1"/>
</dbReference>
<sequence>MKKAARAEFEFLATSDRSRYAANFSYRRKYLTSSSVTAIVCLNYLPILEELG</sequence>
<keyword evidence="2" id="KW-1185">Reference proteome</keyword>
<dbReference type="Proteomes" id="UP000623440">
    <property type="component" value="Unassembled WGS sequence"/>
</dbReference>
<protein>
    <submittedName>
        <fullName evidence="1">Uncharacterized protein</fullName>
    </submittedName>
</protein>
<accession>A0ABR8E1I0</accession>